<organism evidence="2 3">
    <name type="scientific">Acidiphilium rubrum</name>
    <dbReference type="NCBI Taxonomy" id="526"/>
    <lineage>
        <taxon>Bacteria</taxon>
        <taxon>Pseudomonadati</taxon>
        <taxon>Pseudomonadota</taxon>
        <taxon>Alphaproteobacteria</taxon>
        <taxon>Acetobacterales</taxon>
        <taxon>Acidocellaceae</taxon>
        <taxon>Acidiphilium</taxon>
    </lineage>
</organism>
<keyword evidence="1" id="KW-0472">Membrane</keyword>
<evidence type="ECO:0000313" key="2">
    <source>
        <dbReference type="EMBL" id="SIR53310.1"/>
    </source>
</evidence>
<feature type="transmembrane region" description="Helical" evidence="1">
    <location>
        <begin position="129"/>
        <end position="153"/>
    </location>
</feature>
<protein>
    <submittedName>
        <fullName evidence="2">Uncharacterized protein</fullName>
    </submittedName>
</protein>
<keyword evidence="1" id="KW-0812">Transmembrane</keyword>
<keyword evidence="1" id="KW-1133">Transmembrane helix</keyword>
<evidence type="ECO:0000313" key="3">
    <source>
        <dbReference type="Proteomes" id="UP000186308"/>
    </source>
</evidence>
<name>A0A8G2CPZ8_ACIRU</name>
<reference evidence="2 3" key="1">
    <citation type="submission" date="2017-01" db="EMBL/GenBank/DDBJ databases">
        <authorList>
            <person name="Varghese N."/>
            <person name="Submissions S."/>
        </authorList>
    </citation>
    <scope>NUCLEOTIDE SEQUENCE [LARGE SCALE GENOMIC DNA]</scope>
    <source>
        <strain evidence="2 3">ATCC 35905</strain>
    </source>
</reference>
<dbReference type="Proteomes" id="UP000186308">
    <property type="component" value="Unassembled WGS sequence"/>
</dbReference>
<accession>A0A8G2CPZ8</accession>
<dbReference type="InterPro" id="IPR046121">
    <property type="entry name" value="DUF6118"/>
</dbReference>
<dbReference type="AlphaFoldDB" id="A0A8G2CPZ8"/>
<sequence length="234" mass="25942">MAGQEDDDSTNNATRAFQDLHAEVIVMRRLVEGLPHEWEDKRPPDYSPDLGAMRKALIAMERRLGAIEAQPALKETPETHAARIENAGQSVFRDAERVLGRAVSETRDAGRELAGMIGHMRGKEEQREWLWRIAGIVFGFTLIFGLVVSPFLANDLPFGWDGTVASIVMGQPDRWDTGVKLMQKSKPNAWNTLLADWNLISGNKENAKAIAACDAEAVKSHKAQECRITVPAVK</sequence>
<gene>
    <name evidence="2" type="ORF">SAMN05421828_1487</name>
</gene>
<dbReference type="EMBL" id="FTNE01000048">
    <property type="protein sequence ID" value="SIR53310.1"/>
    <property type="molecule type" value="Genomic_DNA"/>
</dbReference>
<keyword evidence="3" id="KW-1185">Reference proteome</keyword>
<evidence type="ECO:0000256" key="1">
    <source>
        <dbReference type="SAM" id="Phobius"/>
    </source>
</evidence>
<proteinExistence type="predicted"/>
<comment type="caution">
    <text evidence="2">The sequence shown here is derived from an EMBL/GenBank/DDBJ whole genome shotgun (WGS) entry which is preliminary data.</text>
</comment>
<dbReference type="Pfam" id="PF19613">
    <property type="entry name" value="DUF6118"/>
    <property type="match status" value="1"/>
</dbReference>